<name>A0A841MX21_9BACT</name>
<organism evidence="2 3">
    <name type="scientific">Algoriphagus iocasae</name>
    <dbReference type="NCBI Taxonomy" id="1836499"/>
    <lineage>
        <taxon>Bacteria</taxon>
        <taxon>Pseudomonadati</taxon>
        <taxon>Bacteroidota</taxon>
        <taxon>Cytophagia</taxon>
        <taxon>Cytophagales</taxon>
        <taxon>Cyclobacteriaceae</taxon>
        <taxon>Algoriphagus</taxon>
    </lineage>
</organism>
<feature type="domain" description="TPM" evidence="1">
    <location>
        <begin position="3"/>
        <end position="119"/>
    </location>
</feature>
<dbReference type="Pfam" id="PF04536">
    <property type="entry name" value="TPM_phosphatase"/>
    <property type="match status" value="1"/>
</dbReference>
<dbReference type="Proteomes" id="UP000588604">
    <property type="component" value="Unassembled WGS sequence"/>
</dbReference>
<dbReference type="PANTHER" id="PTHR30373">
    <property type="entry name" value="UPF0603 PROTEIN YGCG"/>
    <property type="match status" value="1"/>
</dbReference>
<evidence type="ECO:0000259" key="1">
    <source>
        <dbReference type="Pfam" id="PF04536"/>
    </source>
</evidence>
<dbReference type="PANTHER" id="PTHR30373:SF8">
    <property type="entry name" value="BLL7265 PROTEIN"/>
    <property type="match status" value="1"/>
</dbReference>
<reference evidence="2 3" key="1">
    <citation type="submission" date="2020-08" db="EMBL/GenBank/DDBJ databases">
        <title>Genomic Encyclopedia of Type Strains, Phase IV (KMG-IV): sequencing the most valuable type-strain genomes for metagenomic binning, comparative biology and taxonomic classification.</title>
        <authorList>
            <person name="Goeker M."/>
        </authorList>
    </citation>
    <scope>NUCLEOTIDE SEQUENCE [LARGE SCALE GENOMIC DNA]</scope>
    <source>
        <strain evidence="2 3">DSM 102044</strain>
    </source>
</reference>
<dbReference type="RefSeq" id="WP_184495157.1">
    <property type="nucleotide sequence ID" value="NZ_JACIJO010000002.1"/>
</dbReference>
<comment type="caution">
    <text evidence="2">The sequence shown here is derived from an EMBL/GenBank/DDBJ whole genome shotgun (WGS) entry which is preliminary data.</text>
</comment>
<proteinExistence type="predicted"/>
<protein>
    <submittedName>
        <fullName evidence="2">Putative membrane protein</fullName>
    </submittedName>
</protein>
<dbReference type="AlphaFoldDB" id="A0A841MX21"/>
<evidence type="ECO:0000313" key="2">
    <source>
        <dbReference type="EMBL" id="MBB6326561.1"/>
    </source>
</evidence>
<accession>A0A841MX21</accession>
<keyword evidence="3" id="KW-1185">Reference proteome</keyword>
<dbReference type="EMBL" id="JACIJO010000002">
    <property type="protein sequence ID" value="MBB6326561.1"/>
    <property type="molecule type" value="Genomic_DNA"/>
</dbReference>
<dbReference type="Gene3D" id="3.10.310.50">
    <property type="match status" value="1"/>
</dbReference>
<sequence>MAEKLFSSADKKAIVDAIKSAEVATSGEIQVHIESRCKGDVLDRAVDVFDKLKMYQTKDRNGVLFYLAVEDKKFAILGDAGINKVVPENFWEQIKEQMTIQFKAGKFTEGLIEGIKSAGNQLGAHFPYQGDSDINELPDEISFGS</sequence>
<dbReference type="InterPro" id="IPR007621">
    <property type="entry name" value="TPM_dom"/>
</dbReference>
<evidence type="ECO:0000313" key="3">
    <source>
        <dbReference type="Proteomes" id="UP000588604"/>
    </source>
</evidence>
<gene>
    <name evidence="2" type="ORF">FHS59_002189</name>
</gene>